<gene>
    <name evidence="1" type="ORF">SAMN05444278_10680</name>
</gene>
<keyword evidence="2" id="KW-1185">Reference proteome</keyword>
<organism evidence="1 2">
    <name type="scientific">Psychroflexus salarius</name>
    <dbReference type="NCBI Taxonomy" id="1155689"/>
    <lineage>
        <taxon>Bacteria</taxon>
        <taxon>Pseudomonadati</taxon>
        <taxon>Bacteroidota</taxon>
        <taxon>Flavobacteriia</taxon>
        <taxon>Flavobacteriales</taxon>
        <taxon>Flavobacteriaceae</taxon>
        <taxon>Psychroflexus</taxon>
    </lineage>
</organism>
<reference evidence="1 2" key="1">
    <citation type="submission" date="2016-11" db="EMBL/GenBank/DDBJ databases">
        <authorList>
            <person name="Jaros S."/>
            <person name="Januszkiewicz K."/>
            <person name="Wedrychowicz H."/>
        </authorList>
    </citation>
    <scope>NUCLEOTIDE SEQUENCE [LARGE SCALE GENOMIC DNA]</scope>
    <source>
        <strain evidence="1 2">DSM 25661</strain>
    </source>
</reference>
<evidence type="ECO:0000313" key="1">
    <source>
        <dbReference type="EMBL" id="SHE82677.1"/>
    </source>
</evidence>
<protein>
    <submittedName>
        <fullName evidence="1">Protein involved in gliding motility RemB</fullName>
    </submittedName>
</protein>
<dbReference type="InterPro" id="IPR038636">
    <property type="entry name" value="Wzi_sf"/>
</dbReference>
<dbReference type="Gene3D" id="2.40.160.130">
    <property type="entry name" value="Capsule assembly protein Wzi"/>
    <property type="match status" value="1"/>
</dbReference>
<evidence type="ECO:0000313" key="2">
    <source>
        <dbReference type="Proteomes" id="UP000184462"/>
    </source>
</evidence>
<accession>A0A1M4WNB8</accession>
<name>A0A1M4WNB8_9FLAO</name>
<dbReference type="STRING" id="1155689.SAMN05444278_10680"/>
<proteinExistence type="predicted"/>
<dbReference type="EMBL" id="FQTW01000006">
    <property type="protein sequence ID" value="SHE82677.1"/>
    <property type="molecule type" value="Genomic_DNA"/>
</dbReference>
<dbReference type="Proteomes" id="UP000184462">
    <property type="component" value="Unassembled WGS sequence"/>
</dbReference>
<sequence>MNLNRLILILALNVTFLSNAQKKLETYPVFKKCESNPTEQCFSKTFISKLKQNYKHPKDLDSTQAVEAKLLFEVDTAGVFKPIFINTLNVKVKNQLEKAFANLPQIQPATYNAKPRFVRFNITVKVPFELNESLKLAQTSNTVNKTSTEIKTNPLQLEYDRLKNQKFNDEQFDSHLNIPFSHEVYNRFDKQMNLIGTNSHTASKPFSYEEVKTYYNFKDNVESLRFKTDTWFGKKFFNEDLVTIKGDDYWFTINIGADLQLGKDFDSNNNYTYNNTRAAFIQGQLGEKINVFTAIYESQGRFADYFNRYAESIGPYDGNPATVPSRGIAKTFGENAYDYPIAEGYISYKPSQYFRFTLGHGQNFIGDGYRSLFISDNASIHPYFKIETNVWKLKYTNTWRSLRDIRSAVNDNGSYRTKFMATHHLSYNVTKRLNLGLFESVIWENDNNRGFDFNYLNPVILYQMIQFSTGSEGGNALIGLSYKYKWTDQINSYGQLIIDEFASDAVFGGQQSWKNKLGYQLGVKYFDAFNVKDLTLQLEYNQVRPYTYSHNTGVLNYGHNNQSLAHQWGANFRELIGIARYRKDRWYGHSKLIFGKRGLETNDNFDPYFGGSIFGNERDRAFENNVKIGQGNTVNIFIGELEVGYLLNPKTNLKLYTSLIYRDFKASTNTSKVFDNTTTWLNFGFRTDLFNWYYDR</sequence>
<dbReference type="AlphaFoldDB" id="A0A1M4WNB8"/>